<dbReference type="RefSeq" id="WP_010267241.1">
    <property type="nucleotide sequence ID" value="NZ_JAVRET010000116.1"/>
</dbReference>
<proteinExistence type="predicted"/>
<evidence type="ECO:0000313" key="4">
    <source>
        <dbReference type="Proteomes" id="UP001183610"/>
    </source>
</evidence>
<accession>A0ABU2RAR0</accession>
<dbReference type="PANTHER" id="PTHR35526">
    <property type="entry name" value="ANTI-SIGMA-F FACTOR RSBW-RELATED"/>
    <property type="match status" value="1"/>
</dbReference>
<comment type="caution">
    <text evidence="3">The sequence shown here is derived from an EMBL/GenBank/DDBJ whole genome shotgun (WGS) entry which is preliminary data.</text>
</comment>
<gene>
    <name evidence="3" type="ORF">RM698_29635</name>
</gene>
<dbReference type="Proteomes" id="UP001183610">
    <property type="component" value="Unassembled WGS sequence"/>
</dbReference>
<keyword evidence="1" id="KW-0418">Kinase</keyword>
<dbReference type="Gene3D" id="3.30.565.10">
    <property type="entry name" value="Histidine kinase-like ATPase, C-terminal domain"/>
    <property type="match status" value="1"/>
</dbReference>
<sequence>MTALCSHGPTAPRTQWTGEFAPVLESVPEARQTVRRVLPRLGVRCDDLMRLTVTELMANAVVHGGGTRPLLLLVAVEADRSVLIGVTDNNPRVPGRCAMPDVEAEVGRGLALLRLSGVRVSWDVDGDGRKRTRGVVPPATDGRRL</sequence>
<dbReference type="CDD" id="cd16936">
    <property type="entry name" value="HATPase_RsbW-like"/>
    <property type="match status" value="1"/>
</dbReference>
<dbReference type="PANTHER" id="PTHR35526:SF3">
    <property type="entry name" value="ANTI-SIGMA-F FACTOR RSBW"/>
    <property type="match status" value="1"/>
</dbReference>
<organism evidence="3 4">
    <name type="scientific">Streptomyces evansiae</name>
    <dbReference type="NCBI Taxonomy" id="3075535"/>
    <lineage>
        <taxon>Bacteria</taxon>
        <taxon>Bacillati</taxon>
        <taxon>Actinomycetota</taxon>
        <taxon>Actinomycetes</taxon>
        <taxon>Kitasatosporales</taxon>
        <taxon>Streptomycetaceae</taxon>
        <taxon>Streptomyces</taxon>
    </lineage>
</organism>
<dbReference type="SUPFAM" id="SSF55874">
    <property type="entry name" value="ATPase domain of HSP90 chaperone/DNA topoisomerase II/histidine kinase"/>
    <property type="match status" value="1"/>
</dbReference>
<dbReference type="GO" id="GO:0005524">
    <property type="term" value="F:ATP binding"/>
    <property type="evidence" value="ECO:0007669"/>
    <property type="project" value="UniProtKB-KW"/>
</dbReference>
<evidence type="ECO:0000256" key="1">
    <source>
        <dbReference type="ARBA" id="ARBA00022527"/>
    </source>
</evidence>
<dbReference type="InterPro" id="IPR036890">
    <property type="entry name" value="HATPase_C_sf"/>
</dbReference>
<evidence type="ECO:0000259" key="2">
    <source>
        <dbReference type="Pfam" id="PF13581"/>
    </source>
</evidence>
<evidence type="ECO:0000313" key="3">
    <source>
        <dbReference type="EMBL" id="MDT0413194.1"/>
    </source>
</evidence>
<feature type="domain" description="Histidine kinase/HSP90-like ATPase" evidence="2">
    <location>
        <begin position="23"/>
        <end position="114"/>
    </location>
</feature>
<dbReference type="InterPro" id="IPR050267">
    <property type="entry name" value="Anti-sigma-factor_SerPK"/>
</dbReference>
<keyword evidence="3" id="KW-0547">Nucleotide-binding</keyword>
<protein>
    <submittedName>
        <fullName evidence="3">ATP-binding protein</fullName>
    </submittedName>
</protein>
<dbReference type="EMBL" id="JAVRET010000116">
    <property type="protein sequence ID" value="MDT0413194.1"/>
    <property type="molecule type" value="Genomic_DNA"/>
</dbReference>
<dbReference type="InterPro" id="IPR003594">
    <property type="entry name" value="HATPase_dom"/>
</dbReference>
<keyword evidence="3" id="KW-0067">ATP-binding</keyword>
<keyword evidence="1" id="KW-0808">Transferase</keyword>
<reference evidence="4" key="1">
    <citation type="submission" date="2023-07" db="EMBL/GenBank/DDBJ databases">
        <title>30 novel species of actinomycetes from the DSMZ collection.</title>
        <authorList>
            <person name="Nouioui I."/>
        </authorList>
    </citation>
    <scope>NUCLEOTIDE SEQUENCE [LARGE SCALE GENOMIC DNA]</scope>
    <source>
        <strain evidence="4">DSM 41979</strain>
    </source>
</reference>
<dbReference type="Pfam" id="PF13581">
    <property type="entry name" value="HATPase_c_2"/>
    <property type="match status" value="1"/>
</dbReference>
<name>A0ABU2RAR0_9ACTN</name>
<keyword evidence="4" id="KW-1185">Reference proteome</keyword>
<keyword evidence="1" id="KW-0723">Serine/threonine-protein kinase</keyword>